<dbReference type="Proteomes" id="UP000217446">
    <property type="component" value="Unassembled WGS sequence"/>
</dbReference>
<dbReference type="Pfam" id="PF13191">
    <property type="entry name" value="AAA_16"/>
    <property type="match status" value="1"/>
</dbReference>
<feature type="region of interest" description="Disordered" evidence="1">
    <location>
        <begin position="1438"/>
        <end position="1459"/>
    </location>
</feature>
<dbReference type="InterPro" id="IPR026337">
    <property type="entry name" value="AKG_HExxH"/>
</dbReference>
<feature type="region of interest" description="Disordered" evidence="1">
    <location>
        <begin position="887"/>
        <end position="910"/>
    </location>
</feature>
<dbReference type="Gene3D" id="3.40.50.300">
    <property type="entry name" value="P-loop containing nucleotide triphosphate hydrolases"/>
    <property type="match status" value="1"/>
</dbReference>
<comment type="caution">
    <text evidence="3">The sequence shown here is derived from an EMBL/GenBank/DDBJ whole genome shotgun (WGS) entry which is preliminary data.</text>
</comment>
<dbReference type="InterPro" id="IPR027417">
    <property type="entry name" value="P-loop_NTPase"/>
</dbReference>
<evidence type="ECO:0000259" key="2">
    <source>
        <dbReference type="Pfam" id="PF13191"/>
    </source>
</evidence>
<dbReference type="SUPFAM" id="SSF48452">
    <property type="entry name" value="TPR-like"/>
    <property type="match status" value="3"/>
</dbReference>
<dbReference type="SUPFAM" id="SSF52540">
    <property type="entry name" value="P-loop containing nucleoside triphosphate hydrolases"/>
    <property type="match status" value="1"/>
</dbReference>
<dbReference type="PANTHER" id="PTHR46082:SF6">
    <property type="entry name" value="AAA+ ATPASE DOMAIN-CONTAINING PROTEIN-RELATED"/>
    <property type="match status" value="1"/>
</dbReference>
<reference evidence="4" key="1">
    <citation type="submission" date="2017-05" db="EMBL/GenBank/DDBJ databases">
        <title>Streptomyces olivochromogenes NBRC 3561 whole genome shotgun sequence.</title>
        <authorList>
            <person name="Dohra H."/>
            <person name="Kodani S."/>
        </authorList>
    </citation>
    <scope>NUCLEOTIDE SEQUENCE [LARGE SCALE GENOMIC DNA]</scope>
    <source>
        <strain evidence="4">NBRC 3561</strain>
    </source>
</reference>
<organism evidence="3 4">
    <name type="scientific">Streptomyces olivochromogenes</name>
    <dbReference type="NCBI Taxonomy" id="1963"/>
    <lineage>
        <taxon>Bacteria</taxon>
        <taxon>Bacillati</taxon>
        <taxon>Actinomycetota</taxon>
        <taxon>Actinomycetes</taxon>
        <taxon>Kitasatosporales</taxon>
        <taxon>Streptomycetaceae</taxon>
        <taxon>Streptomyces</taxon>
    </lineage>
</organism>
<dbReference type="EMBL" id="BDQI01000058">
    <property type="protein sequence ID" value="GAX58590.1"/>
    <property type="molecule type" value="Genomic_DNA"/>
</dbReference>
<evidence type="ECO:0000256" key="1">
    <source>
        <dbReference type="SAM" id="MobiDB-lite"/>
    </source>
</evidence>
<feature type="domain" description="Orc1-like AAA ATPase" evidence="2">
    <location>
        <begin position="61"/>
        <end position="156"/>
    </location>
</feature>
<dbReference type="NCBIfam" id="TIGR04267">
    <property type="entry name" value="mod_HExxH"/>
    <property type="match status" value="1"/>
</dbReference>
<sequence length="1582" mass="171218">MVGRGGVAAWASQGSVSAGSVGGDVHVTYHGVPSDHAHTGLSLFTVSMPLAVPQRRVPPDRLRGRETLVDELTDALSRRADDGVAVPGVWLLSGMGGCGKTTVALEVAHRLTGALTQVWWVSGADDEGLSAALRAVAFAAGAAPSDFIGAHPADALWRRLESLTAPWLLILDNIDDPAVLAAAPSRTAEGTGWLRPPGPQGSVLITSRESRAERWGHWVHMVNVEPLSGGDGAQVLRDLAPRAGSERDAQELAEHLGGLPLALDLAGTYLARTLNDPWPSPSTPNTFAAYRHSLGARLADMASDPDADLAPAERTRRTILSTWELSLDLLHRQGADLARPLLRLLSAFGPAPIPYQDLLDLDLLTGSELFPHPTLPRFQEALRSLAGLKLVNIETTNDMVDGFDGGALRWITIHPMVRAASRAHPAFAAQAPPMLRLVSALLQQVTSPLDGANPAHWPRLRAIAPHGSAALLLLSACERDVEAVTADLVVAATEPAVRTALYYLHVGMFGEAIAELKTAGEARTRLLGEEDPDTIASGLALAWALRASGDLIESDDLYQRLAIVCERSLPAGHPYLQSVRTGRARTLGQLGRYEAAEAELRVALTLRQRDPQAGARSILRIRSDVARMAHNQGRFDEAATKLREVRRLTRALAREGELDSLAVGPSLVRALRDAGHAEEAEAVAEEVVEEHHAVLPQDHPALLIARHERARLLRDHEWDRGLLERARDEFTDIWQASERQLGSDHPDTIAARHELATVWHLLGHLDRAAEHFQATLEAGKRRLGEHHPHVAVCARNLAMVLTELDDKTAPSPNTRDGRDGPYSVDTSQGAFPVDDTRQIRNPQTSELPALARLSLEEALSPERNHVDSSPALARLLDRFARADQTASAFMGDGGGPGYSSGSHPSRTPPSALRRYTASTYRPLIDSGFAADLFEPVAESVAPDAADIQALAKGEDDRHLIKRLRAQQRGIRLLALRDILDRTTTVMAERADTMPSIQQVRRLLTRADHANPQAVTTVLLHPSVGRWMSRTLRALHGFADEPSGPLPADLLHLHSVVAAAAVRAGIRFNLLLPLRDGFAFLPTLGAADLRSSRAITARIHWEHDSPTITCGRTTLQVPTSAENIPPAWHPAHRVQTPVGPGHFDFVLDDMDPHRETSGPLAPSPLPQAEVTNWAQLTRDAANLLARVDPRQAEALAVALKVLTPRPADPNGVVSSASSSDAFGGLVASTPPDGVELAATLIHEFQHMKLNAVLDCLKLHDEGNDVTDEAYYAPWRDDPRPLPGLFHGVFAFIGVVEFWRKLTLIAEGETLRRAQFQLHYWSTQTRDAFTELCSSPRLTEAGRNFAALMGSTIATWTDNAAAVPDHVAALAMEAVVAHRMHWRLHHLCPEASAVATLAEAWLSGVPHPPRQRITIALSPDPNVPSSNAYTALLYQAATASSEPDSARTPRLGAKASSDRADPADLARLRGSLDEALRLSSDQVTRWPERHETWIRLALALRRAYTIASTETPGTNAAARALTHRPEVVRAVHARVAAVTATPPDPIALAAWIGLMDDTARLPALPRMDQPHGDTRHCEVPDDGL</sequence>
<name>A0A286PGB1_STROL</name>
<accession>A0A286PGB1</accession>
<keyword evidence="4" id="KW-1185">Reference proteome</keyword>
<dbReference type="InterPro" id="IPR053137">
    <property type="entry name" value="NLR-like"/>
</dbReference>
<dbReference type="PANTHER" id="PTHR46082">
    <property type="entry name" value="ATP/GTP-BINDING PROTEIN-RELATED"/>
    <property type="match status" value="1"/>
</dbReference>
<protein>
    <submittedName>
        <fullName evidence="3">HEXXH motif domain-containing protein</fullName>
    </submittedName>
</protein>
<feature type="region of interest" description="Disordered" evidence="1">
    <location>
        <begin position="1562"/>
        <end position="1582"/>
    </location>
</feature>
<proteinExistence type="predicted"/>
<dbReference type="PRINTS" id="PR00364">
    <property type="entry name" value="DISEASERSIST"/>
</dbReference>
<gene>
    <name evidence="3" type="ORF">SO3561_10164</name>
</gene>
<evidence type="ECO:0000313" key="3">
    <source>
        <dbReference type="EMBL" id="GAX58590.1"/>
    </source>
</evidence>
<dbReference type="InterPro" id="IPR041664">
    <property type="entry name" value="AAA_16"/>
</dbReference>
<dbReference type="STRING" id="1963.AQJ27_48905"/>
<evidence type="ECO:0000313" key="4">
    <source>
        <dbReference type="Proteomes" id="UP000217446"/>
    </source>
</evidence>
<feature type="region of interest" description="Disordered" evidence="1">
    <location>
        <begin position="805"/>
        <end position="838"/>
    </location>
</feature>
<dbReference type="Gene3D" id="1.25.40.10">
    <property type="entry name" value="Tetratricopeptide repeat domain"/>
    <property type="match status" value="2"/>
</dbReference>
<dbReference type="Pfam" id="PF13374">
    <property type="entry name" value="TPR_10"/>
    <property type="match status" value="3"/>
</dbReference>
<feature type="compositionally biased region" description="Basic and acidic residues" evidence="1">
    <location>
        <begin position="1566"/>
        <end position="1582"/>
    </location>
</feature>
<dbReference type="InterPro" id="IPR011990">
    <property type="entry name" value="TPR-like_helical_dom_sf"/>
</dbReference>